<dbReference type="Proteomes" id="UP000299102">
    <property type="component" value="Unassembled WGS sequence"/>
</dbReference>
<sequence>MDTCNPRAVTTWVGIECLIEGEWGDGGEIGSPELSLTGRNARAEAVTSCPYSVEVWCLTGRVGSFSCRGHVDRSKASPHYKYGTSIAIEGWIEDRNESAMVIEIEKGIGTAAESRTGIYGRNRTEARTRNETGNGTNIGTETNSGTGIKIRNMT</sequence>
<evidence type="ECO:0000313" key="1">
    <source>
        <dbReference type="EMBL" id="GBP24973.1"/>
    </source>
</evidence>
<dbReference type="EMBL" id="BGZK01000168">
    <property type="protein sequence ID" value="GBP24973.1"/>
    <property type="molecule type" value="Genomic_DNA"/>
</dbReference>
<evidence type="ECO:0000313" key="2">
    <source>
        <dbReference type="Proteomes" id="UP000299102"/>
    </source>
</evidence>
<protein>
    <submittedName>
        <fullName evidence="1">Uncharacterized protein</fullName>
    </submittedName>
</protein>
<gene>
    <name evidence="1" type="ORF">EVAR_94267_1</name>
</gene>
<proteinExistence type="predicted"/>
<keyword evidence="2" id="KW-1185">Reference proteome</keyword>
<dbReference type="AlphaFoldDB" id="A0A4C1UER4"/>
<accession>A0A4C1UER4</accession>
<reference evidence="1 2" key="1">
    <citation type="journal article" date="2019" name="Commun. Biol.">
        <title>The bagworm genome reveals a unique fibroin gene that provides high tensile strength.</title>
        <authorList>
            <person name="Kono N."/>
            <person name="Nakamura H."/>
            <person name="Ohtoshi R."/>
            <person name="Tomita M."/>
            <person name="Numata K."/>
            <person name="Arakawa K."/>
        </authorList>
    </citation>
    <scope>NUCLEOTIDE SEQUENCE [LARGE SCALE GENOMIC DNA]</scope>
</reference>
<comment type="caution">
    <text evidence="1">The sequence shown here is derived from an EMBL/GenBank/DDBJ whole genome shotgun (WGS) entry which is preliminary data.</text>
</comment>
<name>A0A4C1UER4_EUMVA</name>
<organism evidence="1 2">
    <name type="scientific">Eumeta variegata</name>
    <name type="common">Bagworm moth</name>
    <name type="synonym">Eumeta japonica</name>
    <dbReference type="NCBI Taxonomy" id="151549"/>
    <lineage>
        <taxon>Eukaryota</taxon>
        <taxon>Metazoa</taxon>
        <taxon>Ecdysozoa</taxon>
        <taxon>Arthropoda</taxon>
        <taxon>Hexapoda</taxon>
        <taxon>Insecta</taxon>
        <taxon>Pterygota</taxon>
        <taxon>Neoptera</taxon>
        <taxon>Endopterygota</taxon>
        <taxon>Lepidoptera</taxon>
        <taxon>Glossata</taxon>
        <taxon>Ditrysia</taxon>
        <taxon>Tineoidea</taxon>
        <taxon>Psychidae</taxon>
        <taxon>Oiketicinae</taxon>
        <taxon>Eumeta</taxon>
    </lineage>
</organism>